<organism evidence="1">
    <name type="scientific">Virus NIOZ-UU159</name>
    <dbReference type="NCBI Taxonomy" id="2763270"/>
    <lineage>
        <taxon>Viruses</taxon>
    </lineage>
</organism>
<dbReference type="EMBL" id="MW030612">
    <property type="protein sequence ID" value="QPI16884.1"/>
    <property type="molecule type" value="Genomic_DNA"/>
</dbReference>
<reference evidence="1" key="1">
    <citation type="submission" date="2020-08" db="EMBL/GenBank/DDBJ databases">
        <title>Bridging the membrane lipid divide: bacteria of the FCB group superphylum have the potential to synthesize archaeal ether lipids.</title>
        <authorList>
            <person name="Villanueva L."/>
            <person name="von Meijenfeldt F.A.B."/>
            <person name="Westbye A.B."/>
            <person name="Yadav S."/>
            <person name="Hopmans E.C."/>
            <person name="Dutilh B.E."/>
            <person name="Sinninghe Damste J.S."/>
        </authorList>
    </citation>
    <scope>NUCLEOTIDE SEQUENCE</scope>
    <source>
        <strain evidence="1">NIOZ-UU159</strain>
    </source>
</reference>
<sequence length="199" mass="23445">MENIFTYMYEYGIWGNNKNNKYSGSSGPGSSVEYNEKYIEIVKKVIKDYNINNIVDLGCGDFIIGRLLYDDINVSYTGYDVYKKIIDYHITQYPEPKYTFKHLDFYTNKESIIEGDMCILKDVIQHWPTEEIYVFMDYLIESKKFKYILLVNCCNQQINDQSCNTGGWRHLTCNLLPLKKYNAVKIDNYNSKEISIIKI</sequence>
<dbReference type="CDD" id="cd02440">
    <property type="entry name" value="AdoMet_MTases"/>
    <property type="match status" value="1"/>
</dbReference>
<name>A0A7S9XG21_9VIRU</name>
<protein>
    <submittedName>
        <fullName evidence="1">Uncharacterized protein</fullName>
    </submittedName>
</protein>
<dbReference type="Gene3D" id="3.40.50.150">
    <property type="entry name" value="Vaccinia Virus protein VP39"/>
    <property type="match status" value="1"/>
</dbReference>
<proteinExistence type="predicted"/>
<dbReference type="InterPro" id="IPR029063">
    <property type="entry name" value="SAM-dependent_MTases_sf"/>
</dbReference>
<evidence type="ECO:0000313" key="1">
    <source>
        <dbReference type="EMBL" id="QPI16884.1"/>
    </source>
</evidence>
<accession>A0A7S9XG21</accession>
<dbReference type="SUPFAM" id="SSF53335">
    <property type="entry name" value="S-adenosyl-L-methionine-dependent methyltransferases"/>
    <property type="match status" value="1"/>
</dbReference>
<gene>
    <name evidence="1" type="ORF">NIOZUU159_00381</name>
</gene>